<keyword evidence="2" id="KW-0645">Protease</keyword>
<protein>
    <submittedName>
        <fullName evidence="4">PDZ domain-containing protein</fullName>
    </submittedName>
</protein>
<proteinExistence type="inferred from homology"/>
<reference evidence="4 5" key="1">
    <citation type="submission" date="2022-12" db="EMBL/GenBank/DDBJ databases">
        <authorList>
            <person name="Muema E."/>
        </authorList>
    </citation>
    <scope>NUCLEOTIDE SEQUENCE [LARGE SCALE GENOMIC DNA]</scope>
    <source>
        <strain evidence="5">1330</strain>
    </source>
</reference>
<dbReference type="PROSITE" id="PS50106">
    <property type="entry name" value="PDZ"/>
    <property type="match status" value="1"/>
</dbReference>
<dbReference type="Gene3D" id="2.30.42.10">
    <property type="match status" value="1"/>
</dbReference>
<keyword evidence="2" id="KW-0378">Hydrolase</keyword>
<evidence type="ECO:0000259" key="3">
    <source>
        <dbReference type="PROSITE" id="PS50106"/>
    </source>
</evidence>
<dbReference type="Pfam" id="PF13180">
    <property type="entry name" value="PDZ_2"/>
    <property type="match status" value="1"/>
</dbReference>
<dbReference type="EMBL" id="JAPYKO010000122">
    <property type="protein sequence ID" value="MEI9407139.1"/>
    <property type="molecule type" value="Genomic_DNA"/>
</dbReference>
<comment type="caution">
    <text evidence="4">The sequence shown here is derived from an EMBL/GenBank/DDBJ whole genome shotgun (WGS) entry which is preliminary data.</text>
</comment>
<dbReference type="PANTHER" id="PTHR22939">
    <property type="entry name" value="SERINE PROTEASE FAMILY S1C HTRA-RELATED"/>
    <property type="match status" value="1"/>
</dbReference>
<evidence type="ECO:0000256" key="2">
    <source>
        <dbReference type="ARBA" id="ARBA00022825"/>
    </source>
</evidence>
<dbReference type="InterPro" id="IPR001478">
    <property type="entry name" value="PDZ"/>
</dbReference>
<dbReference type="InterPro" id="IPR036034">
    <property type="entry name" value="PDZ_sf"/>
</dbReference>
<name>A0ABU8KQG6_9HYPH</name>
<evidence type="ECO:0000313" key="5">
    <source>
        <dbReference type="Proteomes" id="UP001366503"/>
    </source>
</evidence>
<dbReference type="RefSeq" id="WP_337097818.1">
    <property type="nucleotide sequence ID" value="NZ_JAPYKO010000122.1"/>
</dbReference>
<dbReference type="SMART" id="SM00228">
    <property type="entry name" value="PDZ"/>
    <property type="match status" value="1"/>
</dbReference>
<feature type="non-terminal residue" evidence="4">
    <location>
        <position position="132"/>
    </location>
</feature>
<organism evidence="4 5">
    <name type="scientific">Mesorhizobium argentiipisi</name>
    <dbReference type="NCBI Taxonomy" id="3015175"/>
    <lineage>
        <taxon>Bacteria</taxon>
        <taxon>Pseudomonadati</taxon>
        <taxon>Pseudomonadota</taxon>
        <taxon>Alphaproteobacteria</taxon>
        <taxon>Hyphomicrobiales</taxon>
        <taxon>Phyllobacteriaceae</taxon>
        <taxon>Mesorhizobium</taxon>
    </lineage>
</organism>
<dbReference type="PANTHER" id="PTHR22939:SF129">
    <property type="entry name" value="SERINE PROTEASE HTRA2, MITOCHONDRIAL"/>
    <property type="match status" value="1"/>
</dbReference>
<dbReference type="Proteomes" id="UP001366503">
    <property type="component" value="Unassembled WGS sequence"/>
</dbReference>
<comment type="similarity">
    <text evidence="1">Belongs to the peptidase S1C family.</text>
</comment>
<accession>A0ABU8KQG6</accession>
<evidence type="ECO:0000313" key="4">
    <source>
        <dbReference type="EMBL" id="MEI9407139.1"/>
    </source>
</evidence>
<dbReference type="SUPFAM" id="SSF50156">
    <property type="entry name" value="PDZ domain-like"/>
    <property type="match status" value="1"/>
</dbReference>
<sequence length="132" mass="13232">MGALVAQVQSGSPASEAGLQPGDVIIAFNGQPIESSAELPKVVGVLPAGSEAEMIVVRNGEQKTLSVTLGELPDNPQQAMLGAGGDNSTVQGDTLGLTVRDASKAELARADADQGVIVTRVEEGPAATAGLQ</sequence>
<evidence type="ECO:0000256" key="1">
    <source>
        <dbReference type="ARBA" id="ARBA00010541"/>
    </source>
</evidence>
<keyword evidence="5" id="KW-1185">Reference proteome</keyword>
<gene>
    <name evidence="4" type="ORF">O7A05_34170</name>
</gene>
<feature type="domain" description="PDZ" evidence="3">
    <location>
        <begin position="1"/>
        <end position="60"/>
    </location>
</feature>
<keyword evidence="2" id="KW-0720">Serine protease</keyword>